<dbReference type="AlphaFoldDB" id="A0A7J7FTU9"/>
<evidence type="ECO:0000313" key="1">
    <source>
        <dbReference type="EMBL" id="KAF5931785.1"/>
    </source>
</evidence>
<dbReference type="EMBL" id="JACBKZ010000014">
    <property type="protein sequence ID" value="KAF5931785.1"/>
    <property type="molecule type" value="Genomic_DNA"/>
</dbReference>
<name>A0A7J7FTU9_CAMSI</name>
<comment type="caution">
    <text evidence="1">The sequence shown here is derived from an EMBL/GenBank/DDBJ whole genome shotgun (WGS) entry which is preliminary data.</text>
</comment>
<organism evidence="1 2">
    <name type="scientific">Camellia sinensis</name>
    <name type="common">Tea plant</name>
    <name type="synonym">Thea sinensis</name>
    <dbReference type="NCBI Taxonomy" id="4442"/>
    <lineage>
        <taxon>Eukaryota</taxon>
        <taxon>Viridiplantae</taxon>
        <taxon>Streptophyta</taxon>
        <taxon>Embryophyta</taxon>
        <taxon>Tracheophyta</taxon>
        <taxon>Spermatophyta</taxon>
        <taxon>Magnoliopsida</taxon>
        <taxon>eudicotyledons</taxon>
        <taxon>Gunneridae</taxon>
        <taxon>Pentapetalae</taxon>
        <taxon>asterids</taxon>
        <taxon>Ericales</taxon>
        <taxon>Theaceae</taxon>
        <taxon>Camellia</taxon>
    </lineage>
</organism>
<dbReference type="Proteomes" id="UP000593564">
    <property type="component" value="Unassembled WGS sequence"/>
</dbReference>
<sequence>MLQHSSQPKSITLSYMEGNHSTKAKVGISQRVVFLAFNNVRKLPTSPACNCIDCIQGVTPSRTYILLLLLGQNRN</sequence>
<evidence type="ECO:0000313" key="2">
    <source>
        <dbReference type="Proteomes" id="UP000593564"/>
    </source>
</evidence>
<accession>A0A7J7FTU9</accession>
<keyword evidence="2" id="KW-1185">Reference proteome</keyword>
<proteinExistence type="predicted"/>
<gene>
    <name evidence="1" type="ORF">HYC85_027956</name>
</gene>
<protein>
    <submittedName>
        <fullName evidence="1">Uncharacterized protein</fullName>
    </submittedName>
</protein>
<reference evidence="1 2" key="2">
    <citation type="submission" date="2020-07" db="EMBL/GenBank/DDBJ databases">
        <title>Genome assembly of wild tea tree DASZ reveals pedigree and selection history of tea varieties.</title>
        <authorList>
            <person name="Zhang W."/>
        </authorList>
    </citation>
    <scope>NUCLEOTIDE SEQUENCE [LARGE SCALE GENOMIC DNA]</scope>
    <source>
        <strain evidence="2">cv. G240</strain>
        <tissue evidence="1">Leaf</tissue>
    </source>
</reference>
<reference evidence="2" key="1">
    <citation type="journal article" date="2020" name="Nat. Commun.">
        <title>Genome assembly of wild tea tree DASZ reveals pedigree and selection history of tea varieties.</title>
        <authorList>
            <person name="Zhang W."/>
            <person name="Zhang Y."/>
            <person name="Qiu H."/>
            <person name="Guo Y."/>
            <person name="Wan H."/>
            <person name="Zhang X."/>
            <person name="Scossa F."/>
            <person name="Alseekh S."/>
            <person name="Zhang Q."/>
            <person name="Wang P."/>
            <person name="Xu L."/>
            <person name="Schmidt M.H."/>
            <person name="Jia X."/>
            <person name="Li D."/>
            <person name="Zhu A."/>
            <person name="Guo F."/>
            <person name="Chen W."/>
            <person name="Ni D."/>
            <person name="Usadel B."/>
            <person name="Fernie A.R."/>
            <person name="Wen W."/>
        </authorList>
    </citation>
    <scope>NUCLEOTIDE SEQUENCE [LARGE SCALE GENOMIC DNA]</scope>
    <source>
        <strain evidence="2">cv. G240</strain>
    </source>
</reference>